<dbReference type="InterPro" id="IPR036641">
    <property type="entry name" value="HPT_dom_sf"/>
</dbReference>
<dbReference type="SMART" id="SM00073">
    <property type="entry name" value="HPT"/>
    <property type="match status" value="1"/>
</dbReference>
<dbReference type="Gene3D" id="1.10.287.130">
    <property type="match status" value="1"/>
</dbReference>
<evidence type="ECO:0000259" key="18">
    <source>
        <dbReference type="PROSITE" id="PS50110"/>
    </source>
</evidence>
<dbReference type="SUPFAM" id="SSF47226">
    <property type="entry name" value="Histidine-containing phosphotransfer domain, HPT domain"/>
    <property type="match status" value="1"/>
</dbReference>
<keyword evidence="12" id="KW-0902">Two-component regulatory system</keyword>
<evidence type="ECO:0000256" key="15">
    <source>
        <dbReference type="PROSITE-ProRule" id="PRU00110"/>
    </source>
</evidence>
<feature type="domain" description="Response regulatory" evidence="18">
    <location>
        <begin position="523"/>
        <end position="640"/>
    </location>
</feature>
<dbReference type="Proteomes" id="UP000031549">
    <property type="component" value="Unassembled WGS sequence"/>
</dbReference>
<dbReference type="PROSITE" id="PS50112">
    <property type="entry name" value="PAS"/>
    <property type="match status" value="1"/>
</dbReference>
<dbReference type="GO" id="GO:0005886">
    <property type="term" value="C:plasma membrane"/>
    <property type="evidence" value="ECO:0007669"/>
    <property type="project" value="UniProtKB-SubCell"/>
</dbReference>
<dbReference type="SUPFAM" id="SSF55785">
    <property type="entry name" value="PYP-like sensor domain (PAS domain)"/>
    <property type="match status" value="1"/>
</dbReference>
<evidence type="ECO:0000313" key="22">
    <source>
        <dbReference type="EMBL" id="NEU74187.1"/>
    </source>
</evidence>
<feature type="modified residue" description="4-aspartylphosphate" evidence="16">
    <location>
        <position position="572"/>
    </location>
</feature>
<feature type="domain" description="Histidine kinase" evidence="17">
    <location>
        <begin position="273"/>
        <end position="495"/>
    </location>
</feature>
<dbReference type="PANTHER" id="PTHR45339">
    <property type="entry name" value="HYBRID SIGNAL TRANSDUCTION HISTIDINE KINASE J"/>
    <property type="match status" value="1"/>
</dbReference>
<protein>
    <recommendedName>
        <fullName evidence="14">Circadian input-output histidine kinase CikA</fullName>
        <ecNumber evidence="4">2.7.13.3</ecNumber>
    </recommendedName>
</protein>
<dbReference type="PROSITE" id="PS50113">
    <property type="entry name" value="PAC"/>
    <property type="match status" value="1"/>
</dbReference>
<evidence type="ECO:0000256" key="6">
    <source>
        <dbReference type="ARBA" id="ARBA00022553"/>
    </source>
</evidence>
<feature type="domain" description="PAS" evidence="19">
    <location>
        <begin position="139"/>
        <end position="194"/>
    </location>
</feature>
<evidence type="ECO:0000256" key="1">
    <source>
        <dbReference type="ARBA" id="ARBA00000085"/>
    </source>
</evidence>
<keyword evidence="9" id="KW-0418">Kinase</keyword>
<dbReference type="SMART" id="SM00388">
    <property type="entry name" value="HisKA"/>
    <property type="match status" value="1"/>
</dbReference>
<dbReference type="Gene3D" id="1.20.120.160">
    <property type="entry name" value="HPT domain"/>
    <property type="match status" value="1"/>
</dbReference>
<dbReference type="PRINTS" id="PR00344">
    <property type="entry name" value="BCTRLSENSOR"/>
</dbReference>
<evidence type="ECO:0000256" key="4">
    <source>
        <dbReference type="ARBA" id="ARBA00012438"/>
    </source>
</evidence>
<dbReference type="Pfam" id="PF00072">
    <property type="entry name" value="Response_reg"/>
    <property type="match status" value="1"/>
</dbReference>
<dbReference type="InterPro" id="IPR000700">
    <property type="entry name" value="PAS-assoc_C"/>
</dbReference>
<feature type="domain" description="PAC" evidence="20">
    <location>
        <begin position="217"/>
        <end position="269"/>
    </location>
</feature>
<dbReference type="InterPro" id="IPR000014">
    <property type="entry name" value="PAS"/>
</dbReference>
<dbReference type="Pfam" id="PF02518">
    <property type="entry name" value="HATPase_c"/>
    <property type="match status" value="1"/>
</dbReference>
<dbReference type="CDD" id="cd00130">
    <property type="entry name" value="PAS"/>
    <property type="match status" value="1"/>
</dbReference>
<dbReference type="InterPro" id="IPR036890">
    <property type="entry name" value="HATPase_C_sf"/>
</dbReference>
<evidence type="ECO:0000256" key="3">
    <source>
        <dbReference type="ARBA" id="ARBA00006402"/>
    </source>
</evidence>
<dbReference type="InterPro" id="IPR036097">
    <property type="entry name" value="HisK_dim/P_sf"/>
</dbReference>
<evidence type="ECO:0000259" key="19">
    <source>
        <dbReference type="PROSITE" id="PS50112"/>
    </source>
</evidence>
<comment type="similarity">
    <text evidence="3">In the N-terminal section; belongs to the phytochrome family.</text>
</comment>
<dbReference type="Pfam" id="PF13426">
    <property type="entry name" value="PAS_9"/>
    <property type="match status" value="1"/>
</dbReference>
<dbReference type="InterPro" id="IPR001789">
    <property type="entry name" value="Sig_transdc_resp-reg_receiver"/>
</dbReference>
<accession>A0A846H9C5</accession>
<comment type="caution">
    <text evidence="22">The sequence shown here is derived from an EMBL/GenBank/DDBJ whole genome shotgun (WGS) entry which is preliminary data.</text>
</comment>
<dbReference type="SMART" id="SM00086">
    <property type="entry name" value="PAC"/>
    <property type="match status" value="1"/>
</dbReference>
<keyword evidence="8" id="KW-0547">Nucleotide-binding</keyword>
<dbReference type="SUPFAM" id="SSF47384">
    <property type="entry name" value="Homodimeric domain of signal transducing histidine kinase"/>
    <property type="match status" value="1"/>
</dbReference>
<keyword evidence="11" id="KW-1133">Transmembrane helix</keyword>
<dbReference type="PANTHER" id="PTHR45339:SF1">
    <property type="entry name" value="HYBRID SIGNAL TRANSDUCTION HISTIDINE KINASE J"/>
    <property type="match status" value="1"/>
</dbReference>
<dbReference type="Gene3D" id="3.30.450.20">
    <property type="entry name" value="PAS domain"/>
    <property type="match status" value="1"/>
</dbReference>
<evidence type="ECO:0000256" key="11">
    <source>
        <dbReference type="ARBA" id="ARBA00022989"/>
    </source>
</evidence>
<dbReference type="SUPFAM" id="SSF55874">
    <property type="entry name" value="ATPase domain of HSP90 chaperone/DNA topoisomerase II/histidine kinase"/>
    <property type="match status" value="1"/>
</dbReference>
<dbReference type="SUPFAM" id="SSF52172">
    <property type="entry name" value="CheY-like"/>
    <property type="match status" value="1"/>
</dbReference>
<dbReference type="InterPro" id="IPR011006">
    <property type="entry name" value="CheY-like_superfamily"/>
</dbReference>
<keyword evidence="7" id="KW-0812">Transmembrane</keyword>
<dbReference type="NCBIfam" id="TIGR00229">
    <property type="entry name" value="sensory_box"/>
    <property type="match status" value="1"/>
</dbReference>
<dbReference type="PROSITE" id="PS50109">
    <property type="entry name" value="HIS_KIN"/>
    <property type="match status" value="1"/>
</dbReference>
<comment type="catalytic activity">
    <reaction evidence="1">
        <text>ATP + protein L-histidine = ADP + protein N-phospho-L-histidine.</text>
        <dbReference type="EC" id="2.7.13.3"/>
    </reaction>
</comment>
<evidence type="ECO:0000259" key="21">
    <source>
        <dbReference type="PROSITE" id="PS50894"/>
    </source>
</evidence>
<evidence type="ECO:0000259" key="20">
    <source>
        <dbReference type="PROSITE" id="PS50113"/>
    </source>
</evidence>
<evidence type="ECO:0000256" key="7">
    <source>
        <dbReference type="ARBA" id="ARBA00022692"/>
    </source>
</evidence>
<dbReference type="InterPro" id="IPR003594">
    <property type="entry name" value="HATPase_dom"/>
</dbReference>
<feature type="domain" description="HPt" evidence="21">
    <location>
        <begin position="682"/>
        <end position="775"/>
    </location>
</feature>
<dbReference type="RefSeq" id="WP_039738509.1">
    <property type="nucleotide sequence ID" value="NZ_JTCM02000036.1"/>
</dbReference>
<keyword evidence="10" id="KW-0067">ATP-binding</keyword>
<dbReference type="InterPro" id="IPR035965">
    <property type="entry name" value="PAS-like_dom_sf"/>
</dbReference>
<dbReference type="Pfam" id="PF00512">
    <property type="entry name" value="HisKA"/>
    <property type="match status" value="1"/>
</dbReference>
<dbReference type="SMART" id="SM00448">
    <property type="entry name" value="REC"/>
    <property type="match status" value="1"/>
</dbReference>
<keyword evidence="6 16" id="KW-0597">Phosphoprotein</keyword>
<dbReference type="GO" id="GO:0005524">
    <property type="term" value="F:ATP binding"/>
    <property type="evidence" value="ECO:0007669"/>
    <property type="project" value="UniProtKB-KW"/>
</dbReference>
<dbReference type="InterPro" id="IPR008207">
    <property type="entry name" value="Sig_transdc_His_kin_Hpt_dom"/>
</dbReference>
<keyword evidence="13" id="KW-0472">Membrane</keyword>
<feature type="modified residue" description="Phosphohistidine" evidence="15">
    <location>
        <position position="721"/>
    </location>
</feature>
<dbReference type="InterPro" id="IPR005467">
    <property type="entry name" value="His_kinase_dom"/>
</dbReference>
<dbReference type="SMART" id="SM00091">
    <property type="entry name" value="PAS"/>
    <property type="match status" value="1"/>
</dbReference>
<dbReference type="Gene3D" id="3.30.565.10">
    <property type="entry name" value="Histidine kinase-like ATPase, C-terminal domain"/>
    <property type="match status" value="1"/>
</dbReference>
<organism evidence="22 23">
    <name type="scientific">Hassallia byssoidea VB512170</name>
    <dbReference type="NCBI Taxonomy" id="1304833"/>
    <lineage>
        <taxon>Bacteria</taxon>
        <taxon>Bacillati</taxon>
        <taxon>Cyanobacteriota</taxon>
        <taxon>Cyanophyceae</taxon>
        <taxon>Nostocales</taxon>
        <taxon>Tolypothrichaceae</taxon>
        <taxon>Hassallia</taxon>
    </lineage>
</organism>
<evidence type="ECO:0000256" key="16">
    <source>
        <dbReference type="PROSITE-ProRule" id="PRU00169"/>
    </source>
</evidence>
<dbReference type="CDD" id="cd00082">
    <property type="entry name" value="HisKA"/>
    <property type="match status" value="1"/>
</dbReference>
<evidence type="ECO:0000256" key="14">
    <source>
        <dbReference type="ARBA" id="ARBA00074306"/>
    </source>
</evidence>
<dbReference type="GO" id="GO:0000155">
    <property type="term" value="F:phosphorelay sensor kinase activity"/>
    <property type="evidence" value="ECO:0007669"/>
    <property type="project" value="InterPro"/>
</dbReference>
<evidence type="ECO:0000313" key="23">
    <source>
        <dbReference type="Proteomes" id="UP000031549"/>
    </source>
</evidence>
<keyword evidence="23" id="KW-1185">Reference proteome</keyword>
<gene>
    <name evidence="22" type="ORF">PI95_016875</name>
</gene>
<dbReference type="PROSITE" id="PS50110">
    <property type="entry name" value="RESPONSE_REGULATORY"/>
    <property type="match status" value="1"/>
</dbReference>
<keyword evidence="9" id="KW-0808">Transferase</keyword>
<dbReference type="EC" id="2.7.13.3" evidence="4"/>
<reference evidence="22 23" key="1">
    <citation type="journal article" date="2015" name="Genome Announc.">
        <title>Draft Genome Sequence of Cyanobacterium Hassallia byssoidea Strain VB512170, Isolated from Monuments in India.</title>
        <authorList>
            <person name="Singh D."/>
            <person name="Chandrababunaidu M.M."/>
            <person name="Panda A."/>
            <person name="Sen D."/>
            <person name="Bhattacharyya S."/>
            <person name="Adhikary S.P."/>
            <person name="Tripathy S."/>
        </authorList>
    </citation>
    <scope>NUCLEOTIDE SEQUENCE [LARGE SCALE GENOMIC DNA]</scope>
    <source>
        <strain evidence="22 23">VB512170</strain>
    </source>
</reference>
<dbReference type="CDD" id="cd17546">
    <property type="entry name" value="REC_hyHK_CKI1_RcsC-like"/>
    <property type="match status" value="1"/>
</dbReference>
<dbReference type="FunFam" id="3.30.565.10:FF:000010">
    <property type="entry name" value="Sensor histidine kinase RcsC"/>
    <property type="match status" value="1"/>
</dbReference>
<proteinExistence type="inferred from homology"/>
<dbReference type="PROSITE" id="PS50894">
    <property type="entry name" value="HPT"/>
    <property type="match status" value="1"/>
</dbReference>
<evidence type="ECO:0000256" key="13">
    <source>
        <dbReference type="ARBA" id="ARBA00023136"/>
    </source>
</evidence>
<dbReference type="InterPro" id="IPR004358">
    <property type="entry name" value="Sig_transdc_His_kin-like_C"/>
</dbReference>
<name>A0A846H9C5_9CYAN</name>
<evidence type="ECO:0000256" key="10">
    <source>
        <dbReference type="ARBA" id="ARBA00022840"/>
    </source>
</evidence>
<dbReference type="AlphaFoldDB" id="A0A846H9C5"/>
<dbReference type="Pfam" id="PF01627">
    <property type="entry name" value="Hpt"/>
    <property type="match status" value="1"/>
</dbReference>
<dbReference type="Gene3D" id="3.40.50.2300">
    <property type="match status" value="1"/>
</dbReference>
<evidence type="ECO:0000259" key="17">
    <source>
        <dbReference type="PROSITE" id="PS50109"/>
    </source>
</evidence>
<comment type="subcellular location">
    <subcellularLocation>
        <location evidence="2">Cell membrane</location>
        <topology evidence="2">Multi-pass membrane protein</topology>
    </subcellularLocation>
</comment>
<evidence type="ECO:0000256" key="9">
    <source>
        <dbReference type="ARBA" id="ARBA00022777"/>
    </source>
</evidence>
<evidence type="ECO:0000256" key="8">
    <source>
        <dbReference type="ARBA" id="ARBA00022741"/>
    </source>
</evidence>
<keyword evidence="5" id="KW-1003">Cell membrane</keyword>
<dbReference type="EMBL" id="JTCM02000036">
    <property type="protein sequence ID" value="NEU74187.1"/>
    <property type="molecule type" value="Genomic_DNA"/>
</dbReference>
<evidence type="ECO:0000256" key="5">
    <source>
        <dbReference type="ARBA" id="ARBA00022475"/>
    </source>
</evidence>
<sequence length="783" mass="89128">MNSLLTNLLSLRRIEYLVIDQNLKILEMSLGVNRFVDIYDEVQLGKDIRLVFSELEGLEDVFEAILQGKQDNFELKGIMRSLQHDHPLYINICIMNIQEYSENKLMIIVEDVTERMVLEQSLIQGTNEANLLLRTLKASKQYIDQIVTSMADALLVTTLSGNIKKINLAAQALLEYSEAELIGQPIFNVIKLVNDFNFKIEEESNICNAVLPIPLMKEVETVCQTKSGKTIPVAFSYSIVQTEVEHFQGYVYIIRDMTERKQAELAKQEFLAMISHEIRTPITSVTGMASLLLNSELTTQQQEFVKTIYSSGEALLKIINDILDFSKIESGKLELEEQPFNLRSCINEAVSLLWYKAQEKGLKLIFIDNPELPQIIVGDITRLRQILINLLNNAIKFTETGSVKISVITRKLITKNTYEIQFAVTDTGMGIQRDRLERLFQAFSQVNASITRQYGGTGLGLAVCKQLCELMGGRIWVESEQNLGSKFYFTIIAAAVEEKVENNKNVANDALINTHMAEEHPLRILLVEDHVINQRMIKMMLQKMGYQPDVANNGKTALSALRHQLYDVVLMDVQMPEMDGLTATEIIYQEWTPDTRPRIIALTASAMSGERDRCLASGMDDYLTKPIRIQELMQVLKKCQPLISEKKIMKELENQETINNPIHPAALYEILQIASFNSSIDGLEFLFETIDCYLEDTTRLLLDIHLYLDQANYKALRRAAHTLSSTSATLGAVNLATLCTKLEIMMVNEEFIKAAAQIYLIEEEYQQVKIALENERQKYQNRR</sequence>
<dbReference type="SMART" id="SM00387">
    <property type="entry name" value="HATPase_c"/>
    <property type="match status" value="1"/>
</dbReference>
<evidence type="ECO:0000256" key="12">
    <source>
        <dbReference type="ARBA" id="ARBA00023012"/>
    </source>
</evidence>
<dbReference type="InterPro" id="IPR001610">
    <property type="entry name" value="PAC"/>
</dbReference>
<dbReference type="CDD" id="cd16922">
    <property type="entry name" value="HATPase_EvgS-ArcB-TorS-like"/>
    <property type="match status" value="1"/>
</dbReference>
<dbReference type="InterPro" id="IPR003661">
    <property type="entry name" value="HisK_dim/P_dom"/>
</dbReference>
<evidence type="ECO:0000256" key="2">
    <source>
        <dbReference type="ARBA" id="ARBA00004651"/>
    </source>
</evidence>